<dbReference type="EMBL" id="JAGKQM010000009">
    <property type="protein sequence ID" value="KAH0913207.1"/>
    <property type="molecule type" value="Genomic_DNA"/>
</dbReference>
<accession>A0ABQ8C8V1</accession>
<evidence type="ECO:0000313" key="1">
    <source>
        <dbReference type="EMBL" id="KAH0913207.1"/>
    </source>
</evidence>
<evidence type="ECO:0000313" key="2">
    <source>
        <dbReference type="Proteomes" id="UP000824890"/>
    </source>
</evidence>
<name>A0ABQ8C8V1_BRANA</name>
<proteinExistence type="predicted"/>
<gene>
    <name evidence="1" type="ORF">HID58_036528</name>
</gene>
<evidence type="ECO:0008006" key="3">
    <source>
        <dbReference type="Google" id="ProtNLM"/>
    </source>
</evidence>
<dbReference type="Proteomes" id="UP000824890">
    <property type="component" value="Unassembled WGS sequence"/>
</dbReference>
<comment type="caution">
    <text evidence="1">The sequence shown here is derived from an EMBL/GenBank/DDBJ whole genome shotgun (WGS) entry which is preliminary data.</text>
</comment>
<sequence>MVLLCCRSRWFSSALPQPMVLLCAAAADGSPLRCRSRWFSSALPQPVVSCTAATGSRCPNPPPDPYVLIRHRIHMS</sequence>
<organism evidence="1 2">
    <name type="scientific">Brassica napus</name>
    <name type="common">Rape</name>
    <dbReference type="NCBI Taxonomy" id="3708"/>
    <lineage>
        <taxon>Eukaryota</taxon>
        <taxon>Viridiplantae</taxon>
        <taxon>Streptophyta</taxon>
        <taxon>Embryophyta</taxon>
        <taxon>Tracheophyta</taxon>
        <taxon>Spermatophyta</taxon>
        <taxon>Magnoliopsida</taxon>
        <taxon>eudicotyledons</taxon>
        <taxon>Gunneridae</taxon>
        <taxon>Pentapetalae</taxon>
        <taxon>rosids</taxon>
        <taxon>malvids</taxon>
        <taxon>Brassicales</taxon>
        <taxon>Brassicaceae</taxon>
        <taxon>Brassiceae</taxon>
        <taxon>Brassica</taxon>
    </lineage>
</organism>
<reference evidence="1 2" key="1">
    <citation type="submission" date="2021-05" db="EMBL/GenBank/DDBJ databases">
        <title>Genome Assembly of Synthetic Allotetraploid Brassica napus Reveals Homoeologous Exchanges between Subgenomes.</title>
        <authorList>
            <person name="Davis J.T."/>
        </authorList>
    </citation>
    <scope>NUCLEOTIDE SEQUENCE [LARGE SCALE GENOMIC DNA]</scope>
    <source>
        <strain evidence="2">cv. Da-Ae</strain>
        <tissue evidence="1">Seedling</tissue>
    </source>
</reference>
<protein>
    <recommendedName>
        <fullName evidence="3">Secreted protein</fullName>
    </recommendedName>
</protein>
<keyword evidence="2" id="KW-1185">Reference proteome</keyword>